<accession>A0A1H9PWN9</accession>
<name>A0A1H9PWN9_9BURK</name>
<dbReference type="RefSeq" id="WP_091458231.1">
    <property type="nucleotide sequence ID" value="NZ_FOGD01000009.1"/>
</dbReference>
<evidence type="ECO:0000256" key="1">
    <source>
        <dbReference type="SAM" id="SignalP"/>
    </source>
</evidence>
<sequence>MKKLISAAILGLSLVSLNAMAHGGAKPQHGGIVQSARDLSFELVPQENGAAIYVVDHDAPADVNKASGKLTVLNGAEKSEATLSSTGANKLEAKDIKLTKGSKVVATLTGFGDKTITVRFTVK</sequence>
<dbReference type="STRING" id="180197.SAMN02982919_02547"/>
<dbReference type="Proteomes" id="UP000199766">
    <property type="component" value="Unassembled WGS sequence"/>
</dbReference>
<keyword evidence="1" id="KW-0732">Signal</keyword>
<feature type="signal peptide" evidence="1">
    <location>
        <begin position="1"/>
        <end position="21"/>
    </location>
</feature>
<evidence type="ECO:0000313" key="2">
    <source>
        <dbReference type="EMBL" id="SER52570.1"/>
    </source>
</evidence>
<organism evidence="2 3">
    <name type="scientific">Giesbergeria anulus</name>
    <dbReference type="NCBI Taxonomy" id="180197"/>
    <lineage>
        <taxon>Bacteria</taxon>
        <taxon>Pseudomonadati</taxon>
        <taxon>Pseudomonadota</taxon>
        <taxon>Betaproteobacteria</taxon>
        <taxon>Burkholderiales</taxon>
        <taxon>Comamonadaceae</taxon>
        <taxon>Giesbergeria</taxon>
    </lineage>
</organism>
<evidence type="ECO:0008006" key="4">
    <source>
        <dbReference type="Google" id="ProtNLM"/>
    </source>
</evidence>
<reference evidence="2 3" key="1">
    <citation type="submission" date="2016-10" db="EMBL/GenBank/DDBJ databases">
        <authorList>
            <person name="de Groot N.N."/>
        </authorList>
    </citation>
    <scope>NUCLEOTIDE SEQUENCE [LARGE SCALE GENOMIC DNA]</scope>
    <source>
        <strain evidence="2 3">ATCC 35958</strain>
    </source>
</reference>
<evidence type="ECO:0000313" key="3">
    <source>
        <dbReference type="Proteomes" id="UP000199766"/>
    </source>
</evidence>
<dbReference type="AlphaFoldDB" id="A0A1H9PWN9"/>
<proteinExistence type="predicted"/>
<protein>
    <recommendedName>
        <fullName evidence="4">Copper binding protein CusF</fullName>
    </recommendedName>
</protein>
<dbReference type="OrthoDB" id="8592387at2"/>
<keyword evidence="3" id="KW-1185">Reference proteome</keyword>
<dbReference type="EMBL" id="FOGD01000009">
    <property type="protein sequence ID" value="SER52570.1"/>
    <property type="molecule type" value="Genomic_DNA"/>
</dbReference>
<gene>
    <name evidence="2" type="ORF">SAMN02982919_02547</name>
</gene>
<feature type="chain" id="PRO_5011783840" description="Copper binding protein CusF" evidence="1">
    <location>
        <begin position="22"/>
        <end position="123"/>
    </location>
</feature>